<feature type="binding site" evidence="10">
    <location>
        <position position="171"/>
    </location>
    <ligand>
        <name>K(+)</name>
        <dbReference type="ChEBI" id="CHEBI:29103"/>
    </ligand>
</feature>
<dbReference type="Pfam" id="PF01367">
    <property type="entry name" value="5_3_exonuc"/>
    <property type="match status" value="1"/>
</dbReference>
<dbReference type="GO" id="GO:0030955">
    <property type="term" value="F:potassium ion binding"/>
    <property type="evidence" value="ECO:0007669"/>
    <property type="project" value="UniProtKB-UniRule"/>
</dbReference>
<dbReference type="InterPro" id="IPR002421">
    <property type="entry name" value="5-3_exonuclease"/>
</dbReference>
<dbReference type="EMBL" id="LN907827">
    <property type="protein sequence ID" value="CUU25068.1"/>
    <property type="molecule type" value="Genomic_DNA"/>
</dbReference>
<feature type="region of interest" description="Interaction with DNA" evidence="10">
    <location>
        <begin position="184"/>
        <end position="189"/>
    </location>
</feature>
<dbReference type="InterPro" id="IPR022895">
    <property type="entry name" value="Xni"/>
</dbReference>
<feature type="binding site" evidence="10">
    <location>
        <position position="185"/>
    </location>
    <ligand>
        <name>K(+)</name>
        <dbReference type="ChEBI" id="CHEBI:29103"/>
    </ligand>
</feature>
<comment type="cofactor">
    <cofactor evidence="10">
        <name>Mg(2+)</name>
        <dbReference type="ChEBI" id="CHEBI:18420"/>
    </cofactor>
    <text evidence="10">Binds 2 Mg(2+) per subunit. Only one magnesium ion has a direct interaction with the protein, the other interactions are indirect.</text>
</comment>
<comment type="similarity">
    <text evidence="8 10">Belongs to the Xni family.</text>
</comment>
<keyword evidence="7 10" id="KW-0238">DNA-binding</keyword>
<dbReference type="OrthoDB" id="8070997at2"/>
<evidence type="ECO:0000256" key="4">
    <source>
        <dbReference type="ARBA" id="ARBA00022801"/>
    </source>
</evidence>
<keyword evidence="6 10" id="KW-0630">Potassium</keyword>
<dbReference type="SUPFAM" id="SSF47807">
    <property type="entry name" value="5' to 3' exonuclease, C-terminal subdomain"/>
    <property type="match status" value="1"/>
</dbReference>
<comment type="caution">
    <text evidence="10">Lacks conserved residue(s) required for the propagation of feature annotation.</text>
</comment>
<name>A0A0U5LRQ5_9GAMM</name>
<dbReference type="KEGG" id="ege:EM595_2837"/>
<dbReference type="CDD" id="cd09898">
    <property type="entry name" value="H3TH_53EXO"/>
    <property type="match status" value="1"/>
</dbReference>
<reference evidence="13" key="1">
    <citation type="submission" date="2015-11" db="EMBL/GenBank/DDBJ databases">
        <authorList>
            <person name="Blom J."/>
        </authorList>
    </citation>
    <scope>NUCLEOTIDE SEQUENCE [LARGE SCALE GENOMIC DNA]</scope>
</reference>
<evidence type="ECO:0000256" key="3">
    <source>
        <dbReference type="ARBA" id="ARBA00022759"/>
    </source>
</evidence>
<dbReference type="HAMAP" id="MF_01192">
    <property type="entry name" value="Xni"/>
    <property type="match status" value="1"/>
</dbReference>
<feature type="binding site" evidence="10">
    <location>
        <position position="182"/>
    </location>
    <ligand>
        <name>K(+)</name>
        <dbReference type="ChEBI" id="CHEBI:29103"/>
    </ligand>
</feature>
<protein>
    <recommendedName>
        <fullName evidence="9 10">Flap endonuclease Xni</fullName>
        <shortName evidence="10">FEN</shortName>
        <ecNumber evidence="10">3.1.-.-</ecNumber>
    </recommendedName>
</protein>
<keyword evidence="12" id="KW-0269">Exonuclease</keyword>
<keyword evidence="1 10" id="KW-0540">Nuclease</keyword>
<dbReference type="InterPro" id="IPR029060">
    <property type="entry name" value="PIN-like_dom_sf"/>
</dbReference>
<dbReference type="RefSeq" id="WP_067433290.1">
    <property type="nucleotide sequence ID" value="NZ_JACSXG010000016.1"/>
</dbReference>
<dbReference type="Gene3D" id="3.40.50.1010">
    <property type="entry name" value="5'-nuclease"/>
    <property type="match status" value="1"/>
</dbReference>
<evidence type="ECO:0000313" key="12">
    <source>
        <dbReference type="EMBL" id="CUU25068.1"/>
    </source>
</evidence>
<keyword evidence="2 10" id="KW-0479">Metal-binding</keyword>
<dbReference type="FunFam" id="1.10.150.20:FF:000003">
    <property type="entry name" value="DNA polymerase I"/>
    <property type="match status" value="1"/>
</dbReference>
<dbReference type="SMART" id="SM00279">
    <property type="entry name" value="HhH2"/>
    <property type="match status" value="1"/>
</dbReference>
<comment type="cofactor">
    <cofactor evidence="10">
        <name>K(+)</name>
        <dbReference type="ChEBI" id="CHEBI:29103"/>
    </cofactor>
    <text evidence="10">Binds 1 K(+) per subunit. The potassium ion strongly increases the affinity for DNA.</text>
</comment>
<dbReference type="GO" id="GO:0008409">
    <property type="term" value="F:5'-3' exonuclease activity"/>
    <property type="evidence" value="ECO:0007669"/>
    <property type="project" value="InterPro"/>
</dbReference>
<dbReference type="Gene3D" id="1.10.150.20">
    <property type="entry name" value="5' to 3' exonuclease, C-terminal subdomain"/>
    <property type="match status" value="1"/>
</dbReference>
<evidence type="ECO:0000256" key="1">
    <source>
        <dbReference type="ARBA" id="ARBA00022722"/>
    </source>
</evidence>
<evidence type="ECO:0000256" key="2">
    <source>
        <dbReference type="ARBA" id="ARBA00022723"/>
    </source>
</evidence>
<organism evidence="12 13">
    <name type="scientific">Duffyella gerundensis</name>
    <dbReference type="NCBI Taxonomy" id="1619313"/>
    <lineage>
        <taxon>Bacteria</taxon>
        <taxon>Pseudomonadati</taxon>
        <taxon>Pseudomonadota</taxon>
        <taxon>Gammaproteobacteria</taxon>
        <taxon>Enterobacterales</taxon>
        <taxon>Erwiniaceae</taxon>
        <taxon>Duffyella</taxon>
    </lineage>
</organism>
<evidence type="ECO:0000256" key="8">
    <source>
        <dbReference type="ARBA" id="ARBA00061117"/>
    </source>
</evidence>
<evidence type="ECO:0000313" key="13">
    <source>
        <dbReference type="Proteomes" id="UP000059419"/>
    </source>
</evidence>
<keyword evidence="13" id="KW-1185">Reference proteome</keyword>
<dbReference type="GO" id="GO:0000287">
    <property type="term" value="F:magnesium ion binding"/>
    <property type="evidence" value="ECO:0007669"/>
    <property type="project" value="UniProtKB-UniRule"/>
</dbReference>
<dbReference type="InterPro" id="IPR036279">
    <property type="entry name" value="5-3_exonuclease_C_sf"/>
</dbReference>
<dbReference type="Pfam" id="PF02739">
    <property type="entry name" value="5_3_exonuc_N"/>
    <property type="match status" value="1"/>
</dbReference>
<evidence type="ECO:0000256" key="10">
    <source>
        <dbReference type="HAMAP-Rule" id="MF_01192"/>
    </source>
</evidence>
<dbReference type="PANTHER" id="PTHR42646">
    <property type="entry name" value="FLAP ENDONUCLEASE XNI"/>
    <property type="match status" value="1"/>
</dbReference>
<evidence type="ECO:0000256" key="7">
    <source>
        <dbReference type="ARBA" id="ARBA00023125"/>
    </source>
</evidence>
<dbReference type="GO" id="GO:0017108">
    <property type="term" value="F:5'-flap endonuclease activity"/>
    <property type="evidence" value="ECO:0007669"/>
    <property type="project" value="UniProtKB-UniRule"/>
</dbReference>
<keyword evidence="4 10" id="KW-0378">Hydrolase</keyword>
<feature type="binding site" evidence="10">
    <location>
        <position position="104"/>
    </location>
    <ligand>
        <name>Mg(2+)</name>
        <dbReference type="ChEBI" id="CHEBI:18420"/>
    </ligand>
</feature>
<feature type="binding site" evidence="10">
    <location>
        <position position="180"/>
    </location>
    <ligand>
        <name>K(+)</name>
        <dbReference type="ChEBI" id="CHEBI:29103"/>
    </ligand>
</feature>
<comment type="function">
    <text evidence="10">Has flap endonuclease activity. During DNA replication, flap endonucleases cleave the 5'-overhanging flap structure that is generated by displacement synthesis when DNA polymerase encounters the 5'-end of a downstream Okazaki fragment.</text>
</comment>
<dbReference type="PATRIC" id="fig|1619313.3.peg.2945"/>
<dbReference type="GO" id="GO:0003677">
    <property type="term" value="F:DNA binding"/>
    <property type="evidence" value="ECO:0007669"/>
    <property type="project" value="UniProtKB-UniRule"/>
</dbReference>
<dbReference type="STRING" id="1619313.EM595_2837"/>
<dbReference type="Proteomes" id="UP000059419">
    <property type="component" value="Chromosome 1"/>
</dbReference>
<dbReference type="InterPro" id="IPR020046">
    <property type="entry name" value="5-3_exonucl_a-hlix_arch_N"/>
</dbReference>
<sequence>MTFHLLIVDALNLIRRVHAVQGSPCEETCVGALRQLLNHTQPTHAVAVFDDDRRLPGWRHRLLPDYKAGRPAMPDDLQREMPALRAAFEKVGVACWTANEDEADDLAATLAVKMAALGHRATIVSTDKGYCQLLAPAIQIRDYFQKRWLDMAFIEKEFGVAPHQLPDYWGLCGISSSKIPGVAGIGPKSAQQLLQQFGSLAAIWQQLEAVPDKWRNKLQDQQEMAQVCRQVATLRADLQLAGNLKSLRLAP</sequence>
<evidence type="ECO:0000256" key="6">
    <source>
        <dbReference type="ARBA" id="ARBA00022958"/>
    </source>
</evidence>
<dbReference type="GO" id="GO:0033567">
    <property type="term" value="P:DNA replication, Okazaki fragment processing"/>
    <property type="evidence" value="ECO:0007669"/>
    <property type="project" value="UniProtKB-UniRule"/>
</dbReference>
<dbReference type="SMART" id="SM00475">
    <property type="entry name" value="53EXOc"/>
    <property type="match status" value="1"/>
</dbReference>
<dbReference type="SUPFAM" id="SSF88723">
    <property type="entry name" value="PIN domain-like"/>
    <property type="match status" value="1"/>
</dbReference>
<gene>
    <name evidence="12" type="primary">exo</name>
    <name evidence="10" type="synonym">xni</name>
    <name evidence="10" type="synonym">ygdG</name>
    <name evidence="12" type="ORF">EM595_2837</name>
</gene>
<evidence type="ECO:0000256" key="9">
    <source>
        <dbReference type="ARBA" id="ARBA00074952"/>
    </source>
</evidence>
<proteinExistence type="inferred from homology"/>
<feature type="domain" description="5'-3' exonuclease" evidence="11">
    <location>
        <begin position="3"/>
        <end position="250"/>
    </location>
</feature>
<accession>A0A0U5LRQ5</accession>
<dbReference type="InterPro" id="IPR020045">
    <property type="entry name" value="DNA_polI_H3TH"/>
</dbReference>
<dbReference type="InterPro" id="IPR038969">
    <property type="entry name" value="FEN"/>
</dbReference>
<keyword evidence="3 10" id="KW-0255">Endonuclease</keyword>
<dbReference type="NCBIfam" id="NF007017">
    <property type="entry name" value="PRK09482.1"/>
    <property type="match status" value="1"/>
</dbReference>
<evidence type="ECO:0000256" key="5">
    <source>
        <dbReference type="ARBA" id="ARBA00022842"/>
    </source>
</evidence>
<dbReference type="AlphaFoldDB" id="A0A0U5LRQ5"/>
<dbReference type="FunFam" id="3.40.50.1010:FF:000011">
    <property type="entry name" value="Flap endonuclease Xni"/>
    <property type="match status" value="1"/>
</dbReference>
<keyword evidence="5 10" id="KW-0460">Magnesium</keyword>
<dbReference type="CDD" id="cd09859">
    <property type="entry name" value="PIN_53EXO"/>
    <property type="match status" value="1"/>
</dbReference>
<dbReference type="InterPro" id="IPR008918">
    <property type="entry name" value="HhH2"/>
</dbReference>
<evidence type="ECO:0000259" key="11">
    <source>
        <dbReference type="SMART" id="SM00475"/>
    </source>
</evidence>
<dbReference type="PANTHER" id="PTHR42646:SF2">
    <property type="entry name" value="5'-3' EXONUCLEASE FAMILY PROTEIN"/>
    <property type="match status" value="1"/>
</dbReference>
<dbReference type="EC" id="3.1.-.-" evidence="10"/>